<organism evidence="2 3">
    <name type="scientific">Kutzneria kofuensis</name>
    <dbReference type="NCBI Taxonomy" id="103725"/>
    <lineage>
        <taxon>Bacteria</taxon>
        <taxon>Bacillati</taxon>
        <taxon>Actinomycetota</taxon>
        <taxon>Actinomycetes</taxon>
        <taxon>Pseudonocardiales</taxon>
        <taxon>Pseudonocardiaceae</taxon>
        <taxon>Kutzneria</taxon>
    </lineage>
</organism>
<keyword evidence="3" id="KW-1185">Reference proteome</keyword>
<feature type="signal peptide" evidence="1">
    <location>
        <begin position="1"/>
        <end position="23"/>
    </location>
</feature>
<sequence length="75" mass="7629">MPERKLAAAALTCAALLTGFVDGAPRATVPAGESGHPCRGSSVTVDFGTTGGSPWRVNSVTLDRFGTGTPCKFGF</sequence>
<keyword evidence="1" id="KW-0732">Signal</keyword>
<accession>A0A7W9NKS8</accession>
<protein>
    <submittedName>
        <fullName evidence="2">Uncharacterized protein</fullName>
    </submittedName>
</protein>
<gene>
    <name evidence="2" type="ORF">BJ998_008221</name>
</gene>
<evidence type="ECO:0000256" key="1">
    <source>
        <dbReference type="SAM" id="SignalP"/>
    </source>
</evidence>
<dbReference type="EMBL" id="JACHIR010000002">
    <property type="protein sequence ID" value="MBB5896962.1"/>
    <property type="molecule type" value="Genomic_DNA"/>
</dbReference>
<dbReference type="AlphaFoldDB" id="A0A7W9NKS8"/>
<reference evidence="2 3" key="1">
    <citation type="submission" date="2020-08" db="EMBL/GenBank/DDBJ databases">
        <title>Sequencing the genomes of 1000 actinobacteria strains.</title>
        <authorList>
            <person name="Klenk H.-P."/>
        </authorList>
    </citation>
    <scope>NUCLEOTIDE SEQUENCE [LARGE SCALE GENOMIC DNA]</scope>
    <source>
        <strain evidence="2 3">DSM 43851</strain>
    </source>
</reference>
<dbReference type="Proteomes" id="UP000585638">
    <property type="component" value="Unassembled WGS sequence"/>
</dbReference>
<name>A0A7W9NKS8_9PSEU</name>
<proteinExistence type="predicted"/>
<dbReference type="RefSeq" id="WP_184869442.1">
    <property type="nucleotide sequence ID" value="NZ_BAAAWY010000095.1"/>
</dbReference>
<evidence type="ECO:0000313" key="3">
    <source>
        <dbReference type="Proteomes" id="UP000585638"/>
    </source>
</evidence>
<feature type="chain" id="PRO_5039280124" evidence="1">
    <location>
        <begin position="24"/>
        <end position="75"/>
    </location>
</feature>
<evidence type="ECO:0000313" key="2">
    <source>
        <dbReference type="EMBL" id="MBB5896962.1"/>
    </source>
</evidence>
<comment type="caution">
    <text evidence="2">The sequence shown here is derived from an EMBL/GenBank/DDBJ whole genome shotgun (WGS) entry which is preliminary data.</text>
</comment>